<gene>
    <name evidence="1" type="ORF">GWK47_019408</name>
</gene>
<name>A0A8J5BXA8_CHIOP</name>
<proteinExistence type="predicted"/>
<sequence>MHSFGRRELKTLKGVRIKSLKSDELAKLSPPLVDHLGSFSRAVLGRPDDCARERSKRILVLNQDTVPAQPFISVATNSCSAYGGNADRGAVSNAPSHHAPAPQLPLPHTVPTRANYEYQHLMQGLSRVPCSNWRVLIWGQMWSPQYPVIPPLSPAHYMVPTIPVSWGGFRPPRSVL</sequence>
<dbReference type="OrthoDB" id="10635808at2759"/>
<dbReference type="Proteomes" id="UP000770661">
    <property type="component" value="Unassembled WGS sequence"/>
</dbReference>
<accession>A0A8J5BXA8</accession>
<evidence type="ECO:0000313" key="1">
    <source>
        <dbReference type="EMBL" id="KAG0711993.1"/>
    </source>
</evidence>
<dbReference type="AlphaFoldDB" id="A0A8J5BXA8"/>
<organism evidence="1 2">
    <name type="scientific">Chionoecetes opilio</name>
    <name type="common">Atlantic snow crab</name>
    <name type="synonym">Cancer opilio</name>
    <dbReference type="NCBI Taxonomy" id="41210"/>
    <lineage>
        <taxon>Eukaryota</taxon>
        <taxon>Metazoa</taxon>
        <taxon>Ecdysozoa</taxon>
        <taxon>Arthropoda</taxon>
        <taxon>Crustacea</taxon>
        <taxon>Multicrustacea</taxon>
        <taxon>Malacostraca</taxon>
        <taxon>Eumalacostraca</taxon>
        <taxon>Eucarida</taxon>
        <taxon>Decapoda</taxon>
        <taxon>Pleocyemata</taxon>
        <taxon>Brachyura</taxon>
        <taxon>Eubrachyura</taxon>
        <taxon>Majoidea</taxon>
        <taxon>Majidae</taxon>
        <taxon>Chionoecetes</taxon>
    </lineage>
</organism>
<keyword evidence="2" id="KW-1185">Reference proteome</keyword>
<evidence type="ECO:0000313" key="2">
    <source>
        <dbReference type="Proteomes" id="UP000770661"/>
    </source>
</evidence>
<reference evidence="1" key="1">
    <citation type="submission" date="2020-07" db="EMBL/GenBank/DDBJ databases">
        <title>The High-quality genome of the commercially important snow crab, Chionoecetes opilio.</title>
        <authorList>
            <person name="Jeong J.-H."/>
            <person name="Ryu S."/>
        </authorList>
    </citation>
    <scope>NUCLEOTIDE SEQUENCE</scope>
    <source>
        <strain evidence="1">MADBK_172401_WGS</strain>
        <tissue evidence="1">Digestive gland</tissue>
    </source>
</reference>
<protein>
    <submittedName>
        <fullName evidence="1">Uncharacterized protein</fullName>
    </submittedName>
</protein>
<dbReference type="EMBL" id="JACEEZ010022804">
    <property type="protein sequence ID" value="KAG0711993.1"/>
    <property type="molecule type" value="Genomic_DNA"/>
</dbReference>
<comment type="caution">
    <text evidence="1">The sequence shown here is derived from an EMBL/GenBank/DDBJ whole genome shotgun (WGS) entry which is preliminary data.</text>
</comment>